<name>A0A8S9ZES4_9BILA</name>
<dbReference type="OrthoDB" id="5831138at2759"/>
<accession>A0A8S9ZES4</accession>
<reference evidence="1" key="1">
    <citation type="journal article" date="2020" name="Ecol. Evol.">
        <title>Genome structure and content of the rice root-knot nematode (Meloidogyne graminicola).</title>
        <authorList>
            <person name="Phan N.T."/>
            <person name="Danchin E.G.J."/>
            <person name="Klopp C."/>
            <person name="Perfus-Barbeoch L."/>
            <person name="Kozlowski D.K."/>
            <person name="Koutsovoulos G.D."/>
            <person name="Lopez-Roques C."/>
            <person name="Bouchez O."/>
            <person name="Zahm M."/>
            <person name="Besnard G."/>
            <person name="Bellafiore S."/>
        </authorList>
    </citation>
    <scope>NUCLEOTIDE SEQUENCE</scope>
    <source>
        <strain evidence="1">VN-18</strain>
    </source>
</reference>
<protein>
    <submittedName>
        <fullName evidence="1">Uncharacterized protein</fullName>
    </submittedName>
</protein>
<comment type="caution">
    <text evidence="1">The sequence shown here is derived from an EMBL/GenBank/DDBJ whole genome shotgun (WGS) entry which is preliminary data.</text>
</comment>
<dbReference type="AlphaFoldDB" id="A0A8S9ZES4"/>
<feature type="non-terminal residue" evidence="1">
    <location>
        <position position="1"/>
    </location>
</feature>
<proteinExistence type="predicted"/>
<organism evidence="1 2">
    <name type="scientific">Meloidogyne graminicola</name>
    <dbReference type="NCBI Taxonomy" id="189291"/>
    <lineage>
        <taxon>Eukaryota</taxon>
        <taxon>Metazoa</taxon>
        <taxon>Ecdysozoa</taxon>
        <taxon>Nematoda</taxon>
        <taxon>Chromadorea</taxon>
        <taxon>Rhabditida</taxon>
        <taxon>Tylenchina</taxon>
        <taxon>Tylenchomorpha</taxon>
        <taxon>Tylenchoidea</taxon>
        <taxon>Meloidogynidae</taxon>
        <taxon>Meloidogyninae</taxon>
        <taxon>Meloidogyne</taxon>
    </lineage>
</organism>
<keyword evidence="2" id="KW-1185">Reference proteome</keyword>
<evidence type="ECO:0000313" key="2">
    <source>
        <dbReference type="Proteomes" id="UP000605970"/>
    </source>
</evidence>
<gene>
    <name evidence="1" type="ORF">Mgra_00008757</name>
</gene>
<sequence length="123" mass="14210">YLIYFRSHLGAESNGERSKIYYNITKAPENGTFYWVNGEKELNGFTQINIDNNEVLYSQMNMNAYQDSFEFILSNDEIELLPKKSNIRVLPIFTPPTFVINSRTILQLGLSHLNASELEVKLI</sequence>
<dbReference type="EMBL" id="JABEBT010000122">
    <property type="protein sequence ID" value="KAF7630983.1"/>
    <property type="molecule type" value="Genomic_DNA"/>
</dbReference>
<evidence type="ECO:0000313" key="1">
    <source>
        <dbReference type="EMBL" id="KAF7630983.1"/>
    </source>
</evidence>
<dbReference type="Proteomes" id="UP000605970">
    <property type="component" value="Unassembled WGS sequence"/>
</dbReference>
<dbReference type="Pfam" id="PF16184">
    <property type="entry name" value="Cadherin_3"/>
    <property type="match status" value="1"/>
</dbReference>